<evidence type="ECO:0000313" key="1">
    <source>
        <dbReference type="EMBL" id="ABM79480.1"/>
    </source>
</evidence>
<gene>
    <name evidence="1" type="ordered locus">P9303_27501</name>
</gene>
<dbReference type="KEGG" id="pmf:P9303_27501"/>
<reference evidence="1 2" key="1">
    <citation type="journal article" date="2007" name="PLoS Genet.">
        <title>Patterns and implications of gene gain and loss in the evolution of Prochlorococcus.</title>
        <authorList>
            <person name="Kettler G.C."/>
            <person name="Martiny A.C."/>
            <person name="Huang K."/>
            <person name="Zucker J."/>
            <person name="Coleman M.L."/>
            <person name="Rodrigue S."/>
            <person name="Chen F."/>
            <person name="Lapidus A."/>
            <person name="Ferriera S."/>
            <person name="Johnson J."/>
            <person name="Steglich C."/>
            <person name="Church G.M."/>
            <person name="Richardson P."/>
            <person name="Chisholm S.W."/>
        </authorList>
    </citation>
    <scope>NUCLEOTIDE SEQUENCE [LARGE SCALE GENOMIC DNA]</scope>
    <source>
        <strain evidence="1 2">MIT 9303</strain>
    </source>
</reference>
<protein>
    <submittedName>
        <fullName evidence="1">Uncharacterized protein</fullName>
    </submittedName>
</protein>
<accession>A2CDC0</accession>
<dbReference type="AlphaFoldDB" id="A2CDC0"/>
<dbReference type="Proteomes" id="UP000002274">
    <property type="component" value="Chromosome"/>
</dbReference>
<dbReference type="HOGENOM" id="CLU_3046830_0_0_3"/>
<evidence type="ECO:0000313" key="2">
    <source>
        <dbReference type="Proteomes" id="UP000002274"/>
    </source>
</evidence>
<name>A2CDC0_PROM3</name>
<sequence length="54" mass="6150">MQYDLEKAMPSVMAIESEVFGGYFKEVDVSVEIRIEGLCFAPFQVSGVYWLALR</sequence>
<dbReference type="EMBL" id="CP000554">
    <property type="protein sequence ID" value="ABM79480.1"/>
    <property type="molecule type" value="Genomic_DNA"/>
</dbReference>
<proteinExistence type="predicted"/>
<organism evidence="1 2">
    <name type="scientific">Prochlorococcus marinus (strain MIT 9303)</name>
    <dbReference type="NCBI Taxonomy" id="59922"/>
    <lineage>
        <taxon>Bacteria</taxon>
        <taxon>Bacillati</taxon>
        <taxon>Cyanobacteriota</taxon>
        <taxon>Cyanophyceae</taxon>
        <taxon>Synechococcales</taxon>
        <taxon>Prochlorococcaceae</taxon>
        <taxon>Prochlorococcus</taxon>
    </lineage>
</organism>